<dbReference type="PIRSF" id="PIRSF000865">
    <property type="entry name" value="Lipoprotein_lipase_LIPH"/>
    <property type="match status" value="1"/>
</dbReference>
<evidence type="ECO:0000256" key="2">
    <source>
        <dbReference type="ARBA" id="ARBA00010701"/>
    </source>
</evidence>
<keyword evidence="3" id="KW-0964">Secreted</keyword>
<name>A0A8B6D1J7_MYTGA</name>
<keyword evidence="11" id="KW-1185">Reference proteome</keyword>
<feature type="active site" description="Nucleophile" evidence="4">
    <location>
        <position position="210"/>
    </location>
</feature>
<dbReference type="SUPFAM" id="SSF53474">
    <property type="entry name" value="alpha/beta-Hydrolases"/>
    <property type="match status" value="1"/>
</dbReference>
<keyword evidence="10" id="KW-0378">Hydrolase</keyword>
<evidence type="ECO:0000256" key="1">
    <source>
        <dbReference type="ARBA" id="ARBA00004613"/>
    </source>
</evidence>
<dbReference type="Pfam" id="PF00151">
    <property type="entry name" value="Lipase"/>
    <property type="match status" value="1"/>
</dbReference>
<feature type="binding site" evidence="5">
    <location>
        <position position="248"/>
    </location>
    <ligand>
        <name>Ca(2+)</name>
        <dbReference type="ChEBI" id="CHEBI:29108"/>
    </ligand>
</feature>
<dbReference type="InterPro" id="IPR033906">
    <property type="entry name" value="Lipase_N"/>
</dbReference>
<feature type="active site" description="Charge relay system" evidence="4">
    <location>
        <position position="234"/>
    </location>
</feature>
<evidence type="ECO:0000256" key="7">
    <source>
        <dbReference type="SAM" id="SignalP"/>
    </source>
</evidence>
<comment type="caution">
    <text evidence="10">The sequence shown here is derived from an EMBL/GenBank/DDBJ whole genome shotgun (WGS) entry which is preliminary data.</text>
</comment>
<dbReference type="InterPro" id="IPR016272">
    <property type="entry name" value="Lipase_LIPH"/>
</dbReference>
<evidence type="ECO:0000256" key="3">
    <source>
        <dbReference type="ARBA" id="ARBA00022525"/>
    </source>
</evidence>
<dbReference type="InterPro" id="IPR013818">
    <property type="entry name" value="Lipase"/>
</dbReference>
<feature type="chain" id="PRO_5032367049" evidence="7">
    <location>
        <begin position="34"/>
        <end position="515"/>
    </location>
</feature>
<protein>
    <submittedName>
        <fullName evidence="10">Pancreatic lipase-related protein 2</fullName>
        <ecNumber evidence="10">3.1.1.3</ecNumber>
    </submittedName>
</protein>
<dbReference type="InterPro" id="IPR029058">
    <property type="entry name" value="AB_hydrolase_fold"/>
</dbReference>
<feature type="signal peptide" evidence="7">
    <location>
        <begin position="1"/>
        <end position="33"/>
    </location>
</feature>
<evidence type="ECO:0000256" key="5">
    <source>
        <dbReference type="PIRSR" id="PIRSR000865-2"/>
    </source>
</evidence>
<accession>A0A8B6D1J7</accession>
<comment type="subcellular location">
    <subcellularLocation>
        <location evidence="1">Secreted</location>
    </subcellularLocation>
</comment>
<sequence>MPMCFKYCRDSIFSVGFLFSVLEVLSLTTVLEARSNTDKTTQSYGHSTEIVTTPRINENKTKCYPFVGCFDNFPPFDNAQLDLPKSPQEVGTQMQIFTNSNPNHGYFLNFTDLGTITKSPFKAGLKIKFIIHGFSNTIKTPWIYEMKDELLKLENMNIVVVTWGPGAAFPNYDQAVANTRMVGTQIRLIIDMMVDHARAKFSDIHLIGHSLGAHTAGFTGWLLHGRLARITGMDAAEPDFEHHPIQIRLDETDAQFVDVIHTNGAPFSKGGAGLMQVSGHVDFYVNGGELQPGCPNQFSGAFSGLFGGGFKGAAEAVSCSHSRSHQVFTESINTPCPFTAYPCNTSESFNAGNCLTCGSTGCSQLGYYADMYRARGKLFLNTKAKPPFCGFHYMIKLESGSKTTYGTINIQIKGNFGTTRWLEYIKDDEITQYKTYSKLIISSVEVGEIENVQIKYVKRGKSLFHMFGGESRYDAISLEVTSGEIGGNYFFCLNGLDIPHGTPVTAKKSTTRTCV</sequence>
<feature type="binding site" evidence="5">
    <location>
        <position position="253"/>
    </location>
    <ligand>
        <name>Ca(2+)</name>
        <dbReference type="ChEBI" id="CHEBI:29108"/>
    </ligand>
</feature>
<gene>
    <name evidence="10" type="ORF">MGAL_10B063304</name>
</gene>
<dbReference type="EC" id="3.1.1.3" evidence="10"/>
<dbReference type="EMBL" id="UYJE01002770">
    <property type="protein sequence ID" value="VDI13468.1"/>
    <property type="molecule type" value="Genomic_DNA"/>
</dbReference>
<keyword evidence="7" id="KW-0732">Signal</keyword>
<keyword evidence="5" id="KW-0106">Calcium</keyword>
<comment type="similarity">
    <text evidence="2 6">Belongs to the AB hydrolase superfamily. Lipase family.</text>
</comment>
<evidence type="ECO:0000313" key="10">
    <source>
        <dbReference type="EMBL" id="VDI13468.1"/>
    </source>
</evidence>
<dbReference type="InterPro" id="IPR036392">
    <property type="entry name" value="PLAT/LH2_dom_sf"/>
</dbReference>
<dbReference type="Proteomes" id="UP000596742">
    <property type="component" value="Unassembled WGS sequence"/>
</dbReference>
<feature type="domain" description="PLAT" evidence="9">
    <location>
        <begin position="393"/>
        <end position="494"/>
    </location>
</feature>
<dbReference type="PANTHER" id="PTHR11610">
    <property type="entry name" value="LIPASE"/>
    <property type="match status" value="1"/>
</dbReference>
<evidence type="ECO:0000256" key="4">
    <source>
        <dbReference type="PIRSR" id="PIRSR000865-1"/>
    </source>
</evidence>
<feature type="binding site" evidence="5">
    <location>
        <position position="250"/>
    </location>
    <ligand>
        <name>Ca(2+)</name>
        <dbReference type="ChEBI" id="CHEBI:29108"/>
    </ligand>
</feature>
<dbReference type="Pfam" id="PF01477">
    <property type="entry name" value="PLAT"/>
    <property type="match status" value="1"/>
</dbReference>
<feature type="active site" description="Charge relay system" evidence="4">
    <location>
        <position position="321"/>
    </location>
</feature>
<dbReference type="Gene3D" id="2.60.60.20">
    <property type="entry name" value="PLAT/LH2 domain"/>
    <property type="match status" value="1"/>
</dbReference>
<dbReference type="OrthoDB" id="199913at2759"/>
<keyword evidence="5" id="KW-0479">Metal-binding</keyword>
<dbReference type="GO" id="GO:0046872">
    <property type="term" value="F:metal ion binding"/>
    <property type="evidence" value="ECO:0007669"/>
    <property type="project" value="UniProtKB-KW"/>
</dbReference>
<dbReference type="GO" id="GO:0005615">
    <property type="term" value="C:extracellular space"/>
    <property type="evidence" value="ECO:0007669"/>
    <property type="project" value="TreeGrafter"/>
</dbReference>
<evidence type="ECO:0000259" key="8">
    <source>
        <dbReference type="Pfam" id="PF00151"/>
    </source>
</evidence>
<dbReference type="SUPFAM" id="SSF49723">
    <property type="entry name" value="Lipase/lipooxygenase domain (PLAT/LH2 domain)"/>
    <property type="match status" value="1"/>
</dbReference>
<evidence type="ECO:0000259" key="9">
    <source>
        <dbReference type="Pfam" id="PF01477"/>
    </source>
</evidence>
<evidence type="ECO:0000313" key="11">
    <source>
        <dbReference type="Proteomes" id="UP000596742"/>
    </source>
</evidence>
<dbReference type="GO" id="GO:0016042">
    <property type="term" value="P:lipid catabolic process"/>
    <property type="evidence" value="ECO:0007669"/>
    <property type="project" value="TreeGrafter"/>
</dbReference>
<feature type="domain" description="Lipase" evidence="8">
    <location>
        <begin position="63"/>
        <end position="388"/>
    </location>
</feature>
<dbReference type="CDD" id="cd00707">
    <property type="entry name" value="Pancreat_lipase_like"/>
    <property type="match status" value="1"/>
</dbReference>
<dbReference type="InterPro" id="IPR000734">
    <property type="entry name" value="TAG_lipase"/>
</dbReference>
<dbReference type="PRINTS" id="PR00821">
    <property type="entry name" value="TAGLIPASE"/>
</dbReference>
<dbReference type="GO" id="GO:0004806">
    <property type="term" value="F:triacylglycerol lipase activity"/>
    <property type="evidence" value="ECO:0007669"/>
    <property type="project" value="UniProtKB-EC"/>
</dbReference>
<reference evidence="10" key="1">
    <citation type="submission" date="2018-11" db="EMBL/GenBank/DDBJ databases">
        <authorList>
            <person name="Alioto T."/>
            <person name="Alioto T."/>
        </authorList>
    </citation>
    <scope>NUCLEOTIDE SEQUENCE</scope>
</reference>
<dbReference type="Gene3D" id="3.40.50.1820">
    <property type="entry name" value="alpha/beta hydrolase"/>
    <property type="match status" value="1"/>
</dbReference>
<evidence type="ECO:0000256" key="6">
    <source>
        <dbReference type="RuleBase" id="RU004262"/>
    </source>
</evidence>
<dbReference type="AlphaFoldDB" id="A0A8B6D1J7"/>
<organism evidence="10 11">
    <name type="scientific">Mytilus galloprovincialis</name>
    <name type="common">Mediterranean mussel</name>
    <dbReference type="NCBI Taxonomy" id="29158"/>
    <lineage>
        <taxon>Eukaryota</taxon>
        <taxon>Metazoa</taxon>
        <taxon>Spiralia</taxon>
        <taxon>Lophotrochozoa</taxon>
        <taxon>Mollusca</taxon>
        <taxon>Bivalvia</taxon>
        <taxon>Autobranchia</taxon>
        <taxon>Pteriomorphia</taxon>
        <taxon>Mytilida</taxon>
        <taxon>Mytiloidea</taxon>
        <taxon>Mytilidae</taxon>
        <taxon>Mytilinae</taxon>
        <taxon>Mytilus</taxon>
    </lineage>
</organism>
<dbReference type="InterPro" id="IPR001024">
    <property type="entry name" value="PLAT/LH2_dom"/>
</dbReference>
<proteinExistence type="inferred from homology"/>